<accession>A0A850PHN1</accession>
<comment type="caution">
    <text evidence="2">The sequence shown here is derived from an EMBL/GenBank/DDBJ whole genome shotgun (WGS) entry which is preliminary data.</text>
</comment>
<organism evidence="2 3">
    <name type="scientific">Ameyamaea chiangmaiensis</name>
    <dbReference type="NCBI Taxonomy" id="442969"/>
    <lineage>
        <taxon>Bacteria</taxon>
        <taxon>Pseudomonadati</taxon>
        <taxon>Pseudomonadota</taxon>
        <taxon>Alphaproteobacteria</taxon>
        <taxon>Acetobacterales</taxon>
        <taxon>Acetobacteraceae</taxon>
        <taxon>Ameyamaea</taxon>
    </lineage>
</organism>
<evidence type="ECO:0000256" key="1">
    <source>
        <dbReference type="SAM" id="MobiDB-lite"/>
    </source>
</evidence>
<name>A0A850PHN1_9PROT</name>
<dbReference type="RefSeq" id="WP_176613647.1">
    <property type="nucleotide sequence ID" value="NZ_JABXXR010000058.1"/>
</dbReference>
<dbReference type="SUPFAM" id="SSF158791">
    <property type="entry name" value="MgtE N-terminal domain-like"/>
    <property type="match status" value="1"/>
</dbReference>
<dbReference type="AlphaFoldDB" id="A0A850PHN1"/>
<evidence type="ECO:0000313" key="2">
    <source>
        <dbReference type="EMBL" id="NVN40691.1"/>
    </source>
</evidence>
<sequence length="223" mass="24141">MKLLSLSRLFSMVAVTMSVLLAIKLCVLTDYFLGGTESPVVQRVLASPAYASGASVTTAAPTPAAPSAVPGEPATTPTPPADPEQLALLQSLSARQKQLDVLESTLLEKQRVVDASETALAQKMAVYEKIVGDYRARDQARQDMSTADLDRLVRIYENMSPRDAATIFDVLDMHVMVRVLDRMNPRKASAIMGGMTPERVNLATQLLAGMHDTGVRLTPVFVR</sequence>
<evidence type="ECO:0008006" key="4">
    <source>
        <dbReference type="Google" id="ProtNLM"/>
    </source>
</evidence>
<feature type="compositionally biased region" description="Low complexity" evidence="1">
    <location>
        <begin position="60"/>
        <end position="75"/>
    </location>
</feature>
<gene>
    <name evidence="2" type="ORF">HUK82_08960</name>
</gene>
<dbReference type="Proteomes" id="UP000585665">
    <property type="component" value="Unassembled WGS sequence"/>
</dbReference>
<protein>
    <recommendedName>
        <fullName evidence="4">Flagellar motility protein MotE, a chaperone for MotC folding</fullName>
    </recommendedName>
</protein>
<dbReference type="EMBL" id="JABXXR010000058">
    <property type="protein sequence ID" value="NVN40691.1"/>
    <property type="molecule type" value="Genomic_DNA"/>
</dbReference>
<proteinExistence type="predicted"/>
<evidence type="ECO:0000313" key="3">
    <source>
        <dbReference type="Proteomes" id="UP000585665"/>
    </source>
</evidence>
<reference evidence="2 3" key="1">
    <citation type="submission" date="2020-06" db="EMBL/GenBank/DDBJ databases">
        <title>Description of novel acetic acid bacteria.</title>
        <authorList>
            <person name="Sombolestani A."/>
        </authorList>
    </citation>
    <scope>NUCLEOTIDE SEQUENCE [LARGE SCALE GENOMIC DNA]</scope>
    <source>
        <strain evidence="2 3">LMG 27010</strain>
    </source>
</reference>
<keyword evidence="3" id="KW-1185">Reference proteome</keyword>
<feature type="region of interest" description="Disordered" evidence="1">
    <location>
        <begin position="60"/>
        <end position="82"/>
    </location>
</feature>